<dbReference type="Proteomes" id="UP001345963">
    <property type="component" value="Unassembled WGS sequence"/>
</dbReference>
<keyword evidence="2" id="KW-1185">Reference proteome</keyword>
<evidence type="ECO:0000313" key="1">
    <source>
        <dbReference type="EMBL" id="MED6245518.1"/>
    </source>
</evidence>
<gene>
    <name evidence="1" type="ORF">ATANTOWER_004303</name>
</gene>
<proteinExistence type="predicted"/>
<reference evidence="1 2" key="1">
    <citation type="submission" date="2021-07" db="EMBL/GenBank/DDBJ databases">
        <authorList>
            <person name="Palmer J.M."/>
        </authorList>
    </citation>
    <scope>NUCLEOTIDE SEQUENCE [LARGE SCALE GENOMIC DNA]</scope>
    <source>
        <strain evidence="1 2">AT_MEX2019</strain>
        <tissue evidence="1">Muscle</tissue>
    </source>
</reference>
<accession>A0ABU7B757</accession>
<evidence type="ECO:0000313" key="2">
    <source>
        <dbReference type="Proteomes" id="UP001345963"/>
    </source>
</evidence>
<sequence>MFYFAVFRLHLTLFLSVLFSPTQVKLLTQSVAALATNGRCSLLNLGFNLGFFELVISFTILPHSQGHWYLDEGACIRTQTHLQQATFCFVLEGALLSRILAPISKPSASVKMTEIKES</sequence>
<evidence type="ECO:0008006" key="3">
    <source>
        <dbReference type="Google" id="ProtNLM"/>
    </source>
</evidence>
<protein>
    <recommendedName>
        <fullName evidence="3">Secreted protein</fullName>
    </recommendedName>
</protein>
<organism evidence="1 2">
    <name type="scientific">Ataeniobius toweri</name>
    <dbReference type="NCBI Taxonomy" id="208326"/>
    <lineage>
        <taxon>Eukaryota</taxon>
        <taxon>Metazoa</taxon>
        <taxon>Chordata</taxon>
        <taxon>Craniata</taxon>
        <taxon>Vertebrata</taxon>
        <taxon>Euteleostomi</taxon>
        <taxon>Actinopterygii</taxon>
        <taxon>Neopterygii</taxon>
        <taxon>Teleostei</taxon>
        <taxon>Neoteleostei</taxon>
        <taxon>Acanthomorphata</taxon>
        <taxon>Ovalentaria</taxon>
        <taxon>Atherinomorphae</taxon>
        <taxon>Cyprinodontiformes</taxon>
        <taxon>Goodeidae</taxon>
        <taxon>Ataeniobius</taxon>
    </lineage>
</organism>
<name>A0ABU7B757_9TELE</name>
<comment type="caution">
    <text evidence="1">The sequence shown here is derived from an EMBL/GenBank/DDBJ whole genome shotgun (WGS) entry which is preliminary data.</text>
</comment>
<dbReference type="EMBL" id="JAHUTI010040805">
    <property type="protein sequence ID" value="MED6245518.1"/>
    <property type="molecule type" value="Genomic_DNA"/>
</dbReference>